<dbReference type="InterPro" id="IPR001245">
    <property type="entry name" value="Ser-Thr/Tyr_kinase_cat_dom"/>
</dbReference>
<accession>A0A3M7BDN5</accession>
<dbReference type="Pfam" id="PF07714">
    <property type="entry name" value="PK_Tyr_Ser-Thr"/>
    <property type="match status" value="1"/>
</dbReference>
<evidence type="ECO:0000259" key="1">
    <source>
        <dbReference type="Pfam" id="PF07714"/>
    </source>
</evidence>
<protein>
    <recommendedName>
        <fullName evidence="1">Serine-threonine/tyrosine-protein kinase catalytic domain-containing protein</fullName>
    </recommendedName>
</protein>
<reference evidence="2 3" key="1">
    <citation type="journal article" date="2018" name="BMC Genomics">
        <title>Genomic evidence for intraspecific hybridization in a clonal and extremely halotolerant yeast.</title>
        <authorList>
            <person name="Gostincar C."/>
            <person name="Stajich J.E."/>
            <person name="Zupancic J."/>
            <person name="Zalar P."/>
            <person name="Gunde-Cimerman N."/>
        </authorList>
    </citation>
    <scope>NUCLEOTIDE SEQUENCE [LARGE SCALE GENOMIC DNA]</scope>
    <source>
        <strain evidence="2 3">EXF-6651</strain>
    </source>
</reference>
<organism evidence="2 3">
    <name type="scientific">Hortaea werneckii</name>
    <name type="common">Black yeast</name>
    <name type="synonym">Cladosporium werneckii</name>
    <dbReference type="NCBI Taxonomy" id="91943"/>
    <lineage>
        <taxon>Eukaryota</taxon>
        <taxon>Fungi</taxon>
        <taxon>Dikarya</taxon>
        <taxon>Ascomycota</taxon>
        <taxon>Pezizomycotina</taxon>
        <taxon>Dothideomycetes</taxon>
        <taxon>Dothideomycetidae</taxon>
        <taxon>Mycosphaerellales</taxon>
        <taxon>Teratosphaeriaceae</taxon>
        <taxon>Hortaea</taxon>
    </lineage>
</organism>
<dbReference type="SUPFAM" id="SSF56112">
    <property type="entry name" value="Protein kinase-like (PK-like)"/>
    <property type="match status" value="1"/>
</dbReference>
<dbReference type="Gene3D" id="1.10.510.10">
    <property type="entry name" value="Transferase(Phosphotransferase) domain 1"/>
    <property type="match status" value="1"/>
</dbReference>
<evidence type="ECO:0000313" key="2">
    <source>
        <dbReference type="EMBL" id="RMY37909.1"/>
    </source>
</evidence>
<dbReference type="EMBL" id="QWIM01000203">
    <property type="protein sequence ID" value="RMY37909.1"/>
    <property type="molecule type" value="Genomic_DNA"/>
</dbReference>
<name>A0A3M7BDN5_HORWE</name>
<proteinExistence type="predicted"/>
<gene>
    <name evidence="2" type="ORF">D0866_02947</name>
</gene>
<dbReference type="VEuPathDB" id="FungiDB:BTJ68_09610"/>
<comment type="caution">
    <text evidence="2">The sequence shown here is derived from an EMBL/GenBank/DDBJ whole genome shotgun (WGS) entry which is preliminary data.</text>
</comment>
<evidence type="ECO:0000313" key="3">
    <source>
        <dbReference type="Proteomes" id="UP000276864"/>
    </source>
</evidence>
<dbReference type="Proteomes" id="UP000276864">
    <property type="component" value="Unassembled WGS sequence"/>
</dbReference>
<dbReference type="GO" id="GO:0004672">
    <property type="term" value="F:protein kinase activity"/>
    <property type="evidence" value="ECO:0007669"/>
    <property type="project" value="InterPro"/>
</dbReference>
<dbReference type="InterPro" id="IPR011009">
    <property type="entry name" value="Kinase-like_dom_sf"/>
</dbReference>
<feature type="domain" description="Serine-threonine/tyrosine-protein kinase catalytic" evidence="1">
    <location>
        <begin position="79"/>
        <end position="164"/>
    </location>
</feature>
<dbReference type="AlphaFoldDB" id="A0A3M7BDN5"/>
<sequence length="271" mass="30406">MDHTINCILLVDDTRVNVADLISNGSDGFIIRKGHHVLKIPKLYGYLKPDGTTEADSDNEFRSDRLDTEKQVYERLHGVRGIAECIECTSNGILLKYYPNGALSEYIARNPRPSMSWRWQWILQATEAIAGCHERGVLVFDIALRNFLLADDFSLRLIDFSNSSLVPTGEDFALAEIDGSTAKLDLLYLANVIHSICMWREFTVDCAMESEWPDLSSLPELEGFEGGCVIHDSGDTTKCEDVGLCWFRLSAMYRARGKREASNQTAARKSA</sequence>